<gene>
    <name evidence="1" type="ORF">LCGC14_1183340</name>
</gene>
<dbReference type="AlphaFoldDB" id="A0A0F9LRB0"/>
<proteinExistence type="predicted"/>
<evidence type="ECO:0008006" key="2">
    <source>
        <dbReference type="Google" id="ProtNLM"/>
    </source>
</evidence>
<name>A0A0F9LRB0_9ZZZZ</name>
<dbReference type="Gene3D" id="2.60.200.60">
    <property type="match status" value="1"/>
</dbReference>
<reference evidence="1" key="1">
    <citation type="journal article" date="2015" name="Nature">
        <title>Complex archaea that bridge the gap between prokaryotes and eukaryotes.</title>
        <authorList>
            <person name="Spang A."/>
            <person name="Saw J.H."/>
            <person name="Jorgensen S.L."/>
            <person name="Zaremba-Niedzwiedzka K."/>
            <person name="Martijn J."/>
            <person name="Lind A.E."/>
            <person name="van Eijk R."/>
            <person name="Schleper C."/>
            <person name="Guy L."/>
            <person name="Ettema T.J."/>
        </authorList>
    </citation>
    <scope>NUCLEOTIDE SEQUENCE</scope>
</reference>
<dbReference type="EMBL" id="LAZR01005947">
    <property type="protein sequence ID" value="KKM95918.1"/>
    <property type="molecule type" value="Genomic_DNA"/>
</dbReference>
<sequence>MPAVCQIGSPISCGDTMAQGSGNVFANGVPVTRVGPDFTAGHCFAPTPLASGSPDVFVNNLPVGRVGDPIVAHTCPPIPATHGGTVANGSPDVFAND</sequence>
<protein>
    <recommendedName>
        <fullName evidence="2">PaaR repeat-containing protein</fullName>
    </recommendedName>
</protein>
<evidence type="ECO:0000313" key="1">
    <source>
        <dbReference type="EMBL" id="KKM95918.1"/>
    </source>
</evidence>
<comment type="caution">
    <text evidence="1">The sequence shown here is derived from an EMBL/GenBank/DDBJ whole genome shotgun (WGS) entry which is preliminary data.</text>
</comment>
<accession>A0A0F9LRB0</accession>
<organism evidence="1">
    <name type="scientific">marine sediment metagenome</name>
    <dbReference type="NCBI Taxonomy" id="412755"/>
    <lineage>
        <taxon>unclassified sequences</taxon>
        <taxon>metagenomes</taxon>
        <taxon>ecological metagenomes</taxon>
    </lineage>
</organism>